<gene>
    <name evidence="2" type="ORF">STAFG_2736</name>
</gene>
<dbReference type="Proteomes" id="UP000015001">
    <property type="component" value="Unassembled WGS sequence"/>
</dbReference>
<protein>
    <submittedName>
        <fullName evidence="2">Uncharacterized protein</fullName>
    </submittedName>
</protein>
<keyword evidence="3" id="KW-1185">Reference proteome</keyword>
<comment type="caution">
    <text evidence="2">The sequence shown here is derived from an EMBL/GenBank/DDBJ whole genome shotgun (WGS) entry which is preliminary data.</text>
</comment>
<proteinExistence type="predicted"/>
<feature type="region of interest" description="Disordered" evidence="1">
    <location>
        <begin position="144"/>
        <end position="185"/>
    </location>
</feature>
<organism evidence="2 3">
    <name type="scientific">Streptomyces afghaniensis 772</name>
    <dbReference type="NCBI Taxonomy" id="1283301"/>
    <lineage>
        <taxon>Bacteria</taxon>
        <taxon>Bacillati</taxon>
        <taxon>Actinomycetota</taxon>
        <taxon>Actinomycetes</taxon>
        <taxon>Kitasatosporales</taxon>
        <taxon>Streptomycetaceae</taxon>
        <taxon>Streptomyces</taxon>
    </lineage>
</organism>
<accession>S4MU81</accession>
<dbReference type="HOGENOM" id="CLU_939804_0_0_11"/>
<sequence length="296" mass="29380">MVGGRVVAGLVGGGDAEAGAVVEGAVVQAGGAALGGLDHAGDGGGAVGGEDGLAGLDLYLEADPAGLQAVCLLEGVQQPRHGGDLLGIGHLRQGEHQPAGQAAGLHQAGEEDVERADAPGRTGASMHFMRMPMVGGRGAVLVRLGDESGRRGRRPRPPRRPGGCRSRPRSRRAGPRSARVQLGAHASVDGLGEFVGQAEDGGEGRGVRGVFVEGGQGPVAPGADGVGGEDVAGDVDGVDGLAGAGVSGVAALQLGVDGREGGADLLADGAREARRHLLLLALTHPETLLFSALRNQ</sequence>
<evidence type="ECO:0000256" key="1">
    <source>
        <dbReference type="SAM" id="MobiDB-lite"/>
    </source>
</evidence>
<name>S4MU81_9ACTN</name>
<dbReference type="PATRIC" id="fig|1283301.3.peg.2710"/>
<evidence type="ECO:0000313" key="2">
    <source>
        <dbReference type="EMBL" id="EPJ40231.1"/>
    </source>
</evidence>
<feature type="region of interest" description="Disordered" evidence="1">
    <location>
        <begin position="95"/>
        <end position="123"/>
    </location>
</feature>
<dbReference type="AlphaFoldDB" id="S4MU81"/>
<dbReference type="EMBL" id="AOPY01001385">
    <property type="protein sequence ID" value="EPJ40231.1"/>
    <property type="molecule type" value="Genomic_DNA"/>
</dbReference>
<reference evidence="2 3" key="1">
    <citation type="submission" date="2013-02" db="EMBL/GenBank/DDBJ databases">
        <title>Draft Genome Sequence of Streptomyces afghaniensis, Which Produces Compounds of the Julimycin B-Complex.</title>
        <authorList>
            <person name="Gruening B.A."/>
            <person name="Praeg A."/>
            <person name="Erxleben A."/>
            <person name="Guenther S."/>
            <person name="Fiedler H.-P."/>
            <person name="Goodfellow M."/>
            <person name="Mueller M."/>
        </authorList>
    </citation>
    <scope>NUCLEOTIDE SEQUENCE [LARGE SCALE GENOMIC DNA]</scope>
    <source>
        <strain evidence="2 3">772</strain>
    </source>
</reference>
<evidence type="ECO:0000313" key="3">
    <source>
        <dbReference type="Proteomes" id="UP000015001"/>
    </source>
</evidence>